<gene>
    <name evidence="1" type="ORF">SLNSH_20975</name>
</gene>
<dbReference type="Proteomes" id="UP000239772">
    <property type="component" value="Unassembled WGS sequence"/>
</dbReference>
<evidence type="ECO:0000313" key="2">
    <source>
        <dbReference type="Proteomes" id="UP000239772"/>
    </source>
</evidence>
<protein>
    <submittedName>
        <fullName evidence="1">Uncharacterized protein</fullName>
    </submittedName>
</protein>
<accession>A0A2T1HMX0</accession>
<evidence type="ECO:0000313" key="1">
    <source>
        <dbReference type="EMBL" id="PSC02987.1"/>
    </source>
</evidence>
<organism evidence="1 2">
    <name type="scientific">Alsobacter soli</name>
    <dbReference type="NCBI Taxonomy" id="2109933"/>
    <lineage>
        <taxon>Bacteria</taxon>
        <taxon>Pseudomonadati</taxon>
        <taxon>Pseudomonadota</taxon>
        <taxon>Alphaproteobacteria</taxon>
        <taxon>Hyphomicrobiales</taxon>
        <taxon>Alsobacteraceae</taxon>
        <taxon>Alsobacter</taxon>
    </lineage>
</organism>
<reference evidence="2" key="1">
    <citation type="submission" date="2018-03" db="EMBL/GenBank/DDBJ databases">
        <authorList>
            <person name="Sun L."/>
            <person name="Liu H."/>
            <person name="Chen W."/>
            <person name="Huang K."/>
            <person name="Liu W."/>
            <person name="Gao X."/>
        </authorList>
    </citation>
    <scope>NUCLEOTIDE SEQUENCE [LARGE SCALE GENOMIC DNA]</scope>
    <source>
        <strain evidence="2">SH9</strain>
    </source>
</reference>
<sequence length="209" mass="21618">MSFSAFDPDFHVLSQGPKEPCAVLLAEMRALRTEAAAGAAVAHRLRKALLSGGSRPVSRREAEILCEIAETTAEGGSDDFAGLYAAALANHLLAAGSAECAPCLDRRLWLDDAMLACVGEGEDVAALLARAVTAALCEEAPCDCAGWSARPASDAMLTDLAAAAAPGRSWLAERLLPRGGRLTRAERQLAAAMAPCCDLLCGAPEARAA</sequence>
<keyword evidence="2" id="KW-1185">Reference proteome</keyword>
<dbReference type="EMBL" id="PVZS01000033">
    <property type="protein sequence ID" value="PSC02987.1"/>
    <property type="molecule type" value="Genomic_DNA"/>
</dbReference>
<dbReference type="RefSeq" id="WP_106339644.1">
    <property type="nucleotide sequence ID" value="NZ_PVZS01000033.1"/>
</dbReference>
<proteinExistence type="predicted"/>
<name>A0A2T1HMX0_9HYPH</name>
<dbReference type="AlphaFoldDB" id="A0A2T1HMX0"/>
<comment type="caution">
    <text evidence="1">The sequence shown here is derived from an EMBL/GenBank/DDBJ whole genome shotgun (WGS) entry which is preliminary data.</text>
</comment>